<evidence type="ECO:0000256" key="1">
    <source>
        <dbReference type="SAM" id="Coils"/>
    </source>
</evidence>
<organism evidence="3 4">
    <name type="scientific">Pseudocohnilembus persalinus</name>
    <name type="common">Ciliate</name>
    <dbReference type="NCBI Taxonomy" id="266149"/>
    <lineage>
        <taxon>Eukaryota</taxon>
        <taxon>Sar</taxon>
        <taxon>Alveolata</taxon>
        <taxon>Ciliophora</taxon>
        <taxon>Intramacronucleata</taxon>
        <taxon>Oligohymenophorea</taxon>
        <taxon>Scuticociliatia</taxon>
        <taxon>Philasterida</taxon>
        <taxon>Pseudocohnilembidae</taxon>
        <taxon>Pseudocohnilembus</taxon>
    </lineage>
</organism>
<feature type="compositionally biased region" description="Basic and acidic residues" evidence="2">
    <location>
        <begin position="384"/>
        <end position="404"/>
    </location>
</feature>
<dbReference type="OMA" id="GKHINAQ"/>
<gene>
    <name evidence="3" type="ORF">PPERSA_09966</name>
</gene>
<feature type="compositionally biased region" description="Low complexity" evidence="2">
    <location>
        <begin position="366"/>
        <end position="378"/>
    </location>
</feature>
<proteinExistence type="predicted"/>
<feature type="compositionally biased region" description="Polar residues" evidence="2">
    <location>
        <begin position="212"/>
        <end position="227"/>
    </location>
</feature>
<protein>
    <submittedName>
        <fullName evidence="3">Uncharacterized protein</fullName>
    </submittedName>
</protein>
<feature type="region of interest" description="Disordered" evidence="2">
    <location>
        <begin position="132"/>
        <end position="151"/>
    </location>
</feature>
<evidence type="ECO:0000256" key="2">
    <source>
        <dbReference type="SAM" id="MobiDB-lite"/>
    </source>
</evidence>
<feature type="compositionally biased region" description="Polar residues" evidence="2">
    <location>
        <begin position="353"/>
        <end position="365"/>
    </location>
</feature>
<accession>A0A0V0QJB7</accession>
<feature type="compositionally biased region" description="Basic and acidic residues" evidence="2">
    <location>
        <begin position="201"/>
        <end position="211"/>
    </location>
</feature>
<feature type="coiled-coil region" evidence="1">
    <location>
        <begin position="169"/>
        <end position="199"/>
    </location>
</feature>
<name>A0A0V0QJB7_PSEPJ</name>
<dbReference type="EMBL" id="LDAU01000155">
    <property type="protein sequence ID" value="KRX02349.1"/>
    <property type="molecule type" value="Genomic_DNA"/>
</dbReference>
<feature type="region of interest" description="Disordered" evidence="2">
    <location>
        <begin position="201"/>
        <end position="227"/>
    </location>
</feature>
<dbReference type="Proteomes" id="UP000054937">
    <property type="component" value="Unassembled WGS sequence"/>
</dbReference>
<feature type="region of interest" description="Disordered" evidence="2">
    <location>
        <begin position="18"/>
        <end position="42"/>
    </location>
</feature>
<sequence length="412" mass="48418">MQPVDNIQAIIALRKKKISQQKSQTSLDIDKQNKTETQTQTLSQSNLDIQKLEDKTNNEQIKILQKEDQPKKIVRKLPQVKGPQIFSNLKENKKIIIQSQRELQNQQNDNQISLNLENQNKDSPKQILIQNDKKNKQNQQVQDNKLTNTQKRSITQISNNQQNLEQKDQNNKISKLDQITNQLKKLQEIKQEKKNIEKLDKYQEQNDDKKPNQISTFKQKNQPLQSNQSTINMNQICNQKFEQDNCQQGKHINAQEIQPDKNQSQICQISQQNYSQIKEKETGQILKQTVTQDLQNEKNEEKQIDQIQNQYQISIKNEGSNNEKISNQNPQKFQQKKKIMIGKIKIKAKTLDNKQNSSNIQNEPDNNQQNKQLQIQQKESIQLIDRRKIKEQFKQSKDQNREGQQKNGKKKS</sequence>
<reference evidence="3 4" key="1">
    <citation type="journal article" date="2015" name="Sci. Rep.">
        <title>Genome of the facultative scuticociliatosis pathogen Pseudocohnilembus persalinus provides insight into its virulence through horizontal gene transfer.</title>
        <authorList>
            <person name="Xiong J."/>
            <person name="Wang G."/>
            <person name="Cheng J."/>
            <person name="Tian M."/>
            <person name="Pan X."/>
            <person name="Warren A."/>
            <person name="Jiang C."/>
            <person name="Yuan D."/>
            <person name="Miao W."/>
        </authorList>
    </citation>
    <scope>NUCLEOTIDE SEQUENCE [LARGE SCALE GENOMIC DNA]</scope>
    <source>
        <strain evidence="3">36N120E</strain>
    </source>
</reference>
<evidence type="ECO:0000313" key="3">
    <source>
        <dbReference type="EMBL" id="KRX02349.1"/>
    </source>
</evidence>
<evidence type="ECO:0000313" key="4">
    <source>
        <dbReference type="Proteomes" id="UP000054937"/>
    </source>
</evidence>
<keyword evidence="4" id="KW-1185">Reference proteome</keyword>
<feature type="compositionally biased region" description="Low complexity" evidence="2">
    <location>
        <begin position="137"/>
        <end position="146"/>
    </location>
</feature>
<feature type="region of interest" description="Disordered" evidence="2">
    <location>
        <begin position="349"/>
        <end position="412"/>
    </location>
</feature>
<dbReference type="AlphaFoldDB" id="A0A0V0QJB7"/>
<feature type="coiled-coil region" evidence="1">
    <location>
        <begin position="49"/>
        <end position="109"/>
    </location>
</feature>
<keyword evidence="1" id="KW-0175">Coiled coil</keyword>
<comment type="caution">
    <text evidence="3">The sequence shown here is derived from an EMBL/GenBank/DDBJ whole genome shotgun (WGS) entry which is preliminary data.</text>
</comment>
<dbReference type="InParanoid" id="A0A0V0QJB7"/>